<sequence>LSLTVSTLFSSDAFIYKHSHSIDFVIIFESVVLPVPALP</sequence>
<dbReference type="EMBL" id="UINC01008422">
    <property type="protein sequence ID" value="SVA37912.1"/>
    <property type="molecule type" value="Genomic_DNA"/>
</dbReference>
<organism evidence="1">
    <name type="scientific">marine metagenome</name>
    <dbReference type="NCBI Taxonomy" id="408172"/>
    <lineage>
        <taxon>unclassified sequences</taxon>
        <taxon>metagenomes</taxon>
        <taxon>ecological metagenomes</taxon>
    </lineage>
</organism>
<proteinExistence type="predicted"/>
<gene>
    <name evidence="1" type="ORF">METZ01_LOCUS90766</name>
</gene>
<dbReference type="AlphaFoldDB" id="A0A381VC19"/>
<reference evidence="1" key="1">
    <citation type="submission" date="2018-05" db="EMBL/GenBank/DDBJ databases">
        <authorList>
            <person name="Lanie J.A."/>
            <person name="Ng W.-L."/>
            <person name="Kazmierczak K.M."/>
            <person name="Andrzejewski T.M."/>
            <person name="Davidsen T.M."/>
            <person name="Wayne K.J."/>
            <person name="Tettelin H."/>
            <person name="Glass J.I."/>
            <person name="Rusch D."/>
            <person name="Podicherti R."/>
            <person name="Tsui H.-C.T."/>
            <person name="Winkler M.E."/>
        </authorList>
    </citation>
    <scope>NUCLEOTIDE SEQUENCE</scope>
</reference>
<accession>A0A381VC19</accession>
<protein>
    <submittedName>
        <fullName evidence="1">Uncharacterized protein</fullName>
    </submittedName>
</protein>
<evidence type="ECO:0000313" key="1">
    <source>
        <dbReference type="EMBL" id="SVA37912.1"/>
    </source>
</evidence>
<name>A0A381VC19_9ZZZZ</name>
<feature type="non-terminal residue" evidence="1">
    <location>
        <position position="1"/>
    </location>
</feature>